<keyword evidence="4" id="KW-1185">Reference proteome</keyword>
<feature type="transmembrane region" description="Helical" evidence="2">
    <location>
        <begin position="35"/>
        <end position="56"/>
    </location>
</feature>
<gene>
    <name evidence="3" type="ORF">KZ829_24505</name>
</gene>
<dbReference type="Proteomes" id="UP001519863">
    <property type="component" value="Unassembled WGS sequence"/>
</dbReference>
<accession>A0ABS7B7I0</accession>
<comment type="caution">
    <text evidence="3">The sequence shown here is derived from an EMBL/GenBank/DDBJ whole genome shotgun (WGS) entry which is preliminary data.</text>
</comment>
<sequence length="273" mass="30504">MRTLRWVLSPVLWPVFLAWRWFTPRVRVDPAVARLGLLRMAAQALTFLALLALFGTDREDLTDSLAKGMAGGICMFGVAFFGGLAYLNRFDTFTDGWRRIRPAAWRFISCYLVLPVVLPVSWLADYTAAHPMPRWLFYLAQVPQAWVTMLAVATFLLIARNFFNAGDVNPLLPALITPLLSIGGLLLGLGEHSRVPGYVSIPVSVIGTLASLVLARIEYNLVRSRYRCTLMRPPEIATDPVTGERHWVPAGATGCERRDNRHPVNRRSRDTAG</sequence>
<keyword evidence="2" id="KW-1133">Transmembrane helix</keyword>
<feature type="transmembrane region" description="Helical" evidence="2">
    <location>
        <begin position="171"/>
        <end position="189"/>
    </location>
</feature>
<dbReference type="EMBL" id="JAHXZI010000013">
    <property type="protein sequence ID" value="MBW6436910.1"/>
    <property type="molecule type" value="Genomic_DNA"/>
</dbReference>
<dbReference type="RefSeq" id="WP_220146263.1">
    <property type="nucleotide sequence ID" value="NZ_JAHXZI010000013.1"/>
</dbReference>
<evidence type="ECO:0000256" key="1">
    <source>
        <dbReference type="SAM" id="MobiDB-lite"/>
    </source>
</evidence>
<name>A0ABS7B7I0_9ACTN</name>
<feature type="transmembrane region" description="Helical" evidence="2">
    <location>
        <begin position="6"/>
        <end position="23"/>
    </location>
</feature>
<proteinExistence type="predicted"/>
<keyword evidence="2" id="KW-0812">Transmembrane</keyword>
<feature type="transmembrane region" description="Helical" evidence="2">
    <location>
        <begin position="135"/>
        <end position="159"/>
    </location>
</feature>
<keyword evidence="2" id="KW-0472">Membrane</keyword>
<protein>
    <submittedName>
        <fullName evidence="3">Uncharacterized protein</fullName>
    </submittedName>
</protein>
<evidence type="ECO:0000256" key="2">
    <source>
        <dbReference type="SAM" id="Phobius"/>
    </source>
</evidence>
<feature type="transmembrane region" description="Helical" evidence="2">
    <location>
        <begin position="195"/>
        <end position="217"/>
    </location>
</feature>
<organism evidence="3 4">
    <name type="scientific">Actinoplanes hulinensis</name>
    <dbReference type="NCBI Taxonomy" id="1144547"/>
    <lineage>
        <taxon>Bacteria</taxon>
        <taxon>Bacillati</taxon>
        <taxon>Actinomycetota</taxon>
        <taxon>Actinomycetes</taxon>
        <taxon>Micromonosporales</taxon>
        <taxon>Micromonosporaceae</taxon>
        <taxon>Actinoplanes</taxon>
    </lineage>
</organism>
<reference evidence="3 4" key="1">
    <citation type="journal article" date="2013" name="Antonie Van Leeuwenhoek">
        <title>Actinoplanes hulinensis sp. nov., a novel actinomycete isolated from soybean root (Glycine max (L.) Merr).</title>
        <authorList>
            <person name="Shen Y."/>
            <person name="Liu C."/>
            <person name="Wang X."/>
            <person name="Zhao J."/>
            <person name="Jia F."/>
            <person name="Zhang Y."/>
            <person name="Wang L."/>
            <person name="Yang D."/>
            <person name="Xiang W."/>
        </authorList>
    </citation>
    <scope>NUCLEOTIDE SEQUENCE [LARGE SCALE GENOMIC DNA]</scope>
    <source>
        <strain evidence="3 4">NEAU-M9</strain>
    </source>
</reference>
<feature type="compositionally biased region" description="Basic and acidic residues" evidence="1">
    <location>
        <begin position="255"/>
        <end position="273"/>
    </location>
</feature>
<evidence type="ECO:0000313" key="4">
    <source>
        <dbReference type="Proteomes" id="UP001519863"/>
    </source>
</evidence>
<feature type="transmembrane region" description="Helical" evidence="2">
    <location>
        <begin position="68"/>
        <end position="87"/>
    </location>
</feature>
<evidence type="ECO:0000313" key="3">
    <source>
        <dbReference type="EMBL" id="MBW6436910.1"/>
    </source>
</evidence>
<feature type="transmembrane region" description="Helical" evidence="2">
    <location>
        <begin position="103"/>
        <end position="123"/>
    </location>
</feature>
<feature type="region of interest" description="Disordered" evidence="1">
    <location>
        <begin position="249"/>
        <end position="273"/>
    </location>
</feature>